<organism evidence="1">
    <name type="scientific">marine metagenome</name>
    <dbReference type="NCBI Taxonomy" id="408172"/>
    <lineage>
        <taxon>unclassified sequences</taxon>
        <taxon>metagenomes</taxon>
        <taxon>ecological metagenomes</taxon>
    </lineage>
</organism>
<reference evidence="1" key="1">
    <citation type="submission" date="2018-05" db="EMBL/GenBank/DDBJ databases">
        <authorList>
            <person name="Lanie J.A."/>
            <person name="Ng W.-L."/>
            <person name="Kazmierczak K.M."/>
            <person name="Andrzejewski T.M."/>
            <person name="Davidsen T.M."/>
            <person name="Wayne K.J."/>
            <person name="Tettelin H."/>
            <person name="Glass J.I."/>
            <person name="Rusch D."/>
            <person name="Podicherti R."/>
            <person name="Tsui H.-C.T."/>
            <person name="Winkler M.E."/>
        </authorList>
    </citation>
    <scope>NUCLEOTIDE SEQUENCE</scope>
</reference>
<accession>A0A382T4B1</accession>
<gene>
    <name evidence="1" type="ORF">METZ01_LOCUS369072</name>
</gene>
<sequence length="33" mass="3844">MDDQLPHRQLQGFQLLRLFALHKVSLIEPSAEL</sequence>
<protein>
    <submittedName>
        <fullName evidence="1">Uncharacterized protein</fullName>
    </submittedName>
</protein>
<name>A0A382T4B1_9ZZZZ</name>
<evidence type="ECO:0000313" key="1">
    <source>
        <dbReference type="EMBL" id="SVD16218.1"/>
    </source>
</evidence>
<proteinExistence type="predicted"/>
<dbReference type="EMBL" id="UINC01133344">
    <property type="protein sequence ID" value="SVD16218.1"/>
    <property type="molecule type" value="Genomic_DNA"/>
</dbReference>
<dbReference type="AlphaFoldDB" id="A0A382T4B1"/>